<dbReference type="Proteomes" id="UP001410795">
    <property type="component" value="Unassembled WGS sequence"/>
</dbReference>
<keyword evidence="3" id="KW-1185">Reference proteome</keyword>
<gene>
    <name evidence="2" type="ORF">GCM10022202_31080</name>
</gene>
<evidence type="ECO:0000313" key="2">
    <source>
        <dbReference type="EMBL" id="GAA3666721.1"/>
    </source>
</evidence>
<evidence type="ECO:0000313" key="3">
    <source>
        <dbReference type="Proteomes" id="UP001410795"/>
    </source>
</evidence>
<feature type="region of interest" description="Disordered" evidence="1">
    <location>
        <begin position="12"/>
        <end position="55"/>
    </location>
</feature>
<proteinExistence type="predicted"/>
<reference evidence="3" key="1">
    <citation type="journal article" date="2019" name="Int. J. Syst. Evol. Microbiol.">
        <title>The Global Catalogue of Microorganisms (GCM) 10K type strain sequencing project: providing services to taxonomists for standard genome sequencing and annotation.</title>
        <authorList>
            <consortium name="The Broad Institute Genomics Platform"/>
            <consortium name="The Broad Institute Genome Sequencing Center for Infectious Disease"/>
            <person name="Wu L."/>
            <person name="Ma J."/>
        </authorList>
    </citation>
    <scope>NUCLEOTIDE SEQUENCE [LARGE SCALE GENOMIC DNA]</scope>
    <source>
        <strain evidence="3">JCM 16546</strain>
    </source>
</reference>
<protein>
    <submittedName>
        <fullName evidence="2">Uncharacterized protein</fullName>
    </submittedName>
</protein>
<organism evidence="2 3">
    <name type="scientific">Microbacterium marinilacus</name>
    <dbReference type="NCBI Taxonomy" id="415209"/>
    <lineage>
        <taxon>Bacteria</taxon>
        <taxon>Bacillati</taxon>
        <taxon>Actinomycetota</taxon>
        <taxon>Actinomycetes</taxon>
        <taxon>Micrococcales</taxon>
        <taxon>Microbacteriaceae</taxon>
        <taxon>Microbacterium</taxon>
    </lineage>
</organism>
<accession>A0ABP7BSD9</accession>
<name>A0ABP7BSD9_9MICO</name>
<comment type="caution">
    <text evidence="2">The sequence shown here is derived from an EMBL/GenBank/DDBJ whole genome shotgun (WGS) entry which is preliminary data.</text>
</comment>
<evidence type="ECO:0000256" key="1">
    <source>
        <dbReference type="SAM" id="MobiDB-lite"/>
    </source>
</evidence>
<dbReference type="EMBL" id="BAAAYV010000023">
    <property type="protein sequence ID" value="GAA3666721.1"/>
    <property type="molecule type" value="Genomic_DNA"/>
</dbReference>
<sequence length="55" mass="5437">MVLMLLLVTGGEDAPAGIPHGSDSPLRAGPHVSADDARASVSAIPPSTAEEISTA</sequence>